<dbReference type="Proteomes" id="UP000245916">
    <property type="component" value="Unassembled WGS sequence"/>
</dbReference>
<feature type="region of interest" description="Disordered" evidence="1">
    <location>
        <begin position="35"/>
        <end position="64"/>
    </location>
</feature>
<dbReference type="AlphaFoldDB" id="A0A2U2J341"/>
<gene>
    <name evidence="2" type="ORF">DF286_07545</name>
</gene>
<proteinExistence type="predicted"/>
<evidence type="ECO:0000313" key="2">
    <source>
        <dbReference type="EMBL" id="PWG02732.1"/>
    </source>
</evidence>
<name>A0A2U2J341_9SPHN</name>
<keyword evidence="3" id="KW-1185">Reference proteome</keyword>
<evidence type="ECO:0000313" key="3">
    <source>
        <dbReference type="Proteomes" id="UP000245916"/>
    </source>
</evidence>
<evidence type="ECO:0000256" key="1">
    <source>
        <dbReference type="SAM" id="MobiDB-lite"/>
    </source>
</evidence>
<protein>
    <submittedName>
        <fullName evidence="2">Uncharacterized protein</fullName>
    </submittedName>
</protein>
<reference evidence="2 3" key="1">
    <citation type="submission" date="2018-05" db="EMBL/GenBank/DDBJ databases">
        <title>Genome of Sphingosinicella humi QZX222.</title>
        <authorList>
            <person name="Qiao Z."/>
            <person name="Wang G."/>
        </authorList>
    </citation>
    <scope>NUCLEOTIDE SEQUENCE [LARGE SCALE GENOMIC DNA]</scope>
    <source>
        <strain evidence="2 3">QZX222</strain>
    </source>
</reference>
<sequence length="64" mass="6767">MRALLAVLSRHCEERSDEAIQARVRCPTGLLRYARNDGISPAPAPPCTSPAVPRLPGGRGSPSS</sequence>
<organism evidence="2 3">
    <name type="scientific">Allosphingosinicella humi</name>
    <dbReference type="NCBI Taxonomy" id="2068657"/>
    <lineage>
        <taxon>Bacteria</taxon>
        <taxon>Pseudomonadati</taxon>
        <taxon>Pseudomonadota</taxon>
        <taxon>Alphaproteobacteria</taxon>
        <taxon>Sphingomonadales</taxon>
        <taxon>Sphingomonadaceae</taxon>
        <taxon>Allosphingosinicella</taxon>
    </lineage>
</organism>
<comment type="caution">
    <text evidence="2">The sequence shown here is derived from an EMBL/GenBank/DDBJ whole genome shotgun (WGS) entry which is preliminary data.</text>
</comment>
<dbReference type="EMBL" id="QFFF01000001">
    <property type="protein sequence ID" value="PWG02732.1"/>
    <property type="molecule type" value="Genomic_DNA"/>
</dbReference>
<accession>A0A2U2J341</accession>